<sequence length="159" mass="17286">MSEPIAHPAGAQDAVRSIRAHHAQLARGLADRVRSVQDAVRDGGDTHAARRGLVAFLDEELMPHAAAEERTLYAVGRAAADGRLLVEAMTEEHRVLAGQLAVLREQSEPIALAATAAQIESLFGVHLYKENELLLPLLLDTGADLRALLHDTHHLLEHR</sequence>
<evidence type="ECO:0000259" key="1">
    <source>
        <dbReference type="Pfam" id="PF01814"/>
    </source>
</evidence>
<organism evidence="2 3">
    <name type="scientific">Actinocrinis puniceicyclus</name>
    <dbReference type="NCBI Taxonomy" id="977794"/>
    <lineage>
        <taxon>Bacteria</taxon>
        <taxon>Bacillati</taxon>
        <taxon>Actinomycetota</taxon>
        <taxon>Actinomycetes</taxon>
        <taxon>Catenulisporales</taxon>
        <taxon>Actinospicaceae</taxon>
        <taxon>Actinocrinis</taxon>
    </lineage>
</organism>
<reference evidence="2" key="1">
    <citation type="submission" date="2021-04" db="EMBL/GenBank/DDBJ databases">
        <title>Genome based classification of Actinospica acidithermotolerans sp. nov., an actinobacterium isolated from an Indonesian hot spring.</title>
        <authorList>
            <person name="Kusuma A.B."/>
            <person name="Putra K.E."/>
            <person name="Nafisah S."/>
            <person name="Loh J."/>
            <person name="Nouioui I."/>
            <person name="Goodfellow M."/>
        </authorList>
    </citation>
    <scope>NUCLEOTIDE SEQUENCE</scope>
    <source>
        <strain evidence="2">DSM 45618</strain>
    </source>
</reference>
<dbReference type="InterPro" id="IPR012312">
    <property type="entry name" value="Hemerythrin-like"/>
</dbReference>
<dbReference type="EMBL" id="JAGSXH010000134">
    <property type="protein sequence ID" value="MBS2966274.1"/>
    <property type="molecule type" value="Genomic_DNA"/>
</dbReference>
<dbReference type="Gene3D" id="1.20.120.520">
    <property type="entry name" value="nmb1532 protein domain like"/>
    <property type="match status" value="1"/>
</dbReference>
<dbReference type="Pfam" id="PF01814">
    <property type="entry name" value="Hemerythrin"/>
    <property type="match status" value="1"/>
</dbReference>
<comment type="caution">
    <text evidence="2">The sequence shown here is derived from an EMBL/GenBank/DDBJ whole genome shotgun (WGS) entry which is preliminary data.</text>
</comment>
<protein>
    <submittedName>
        <fullName evidence="2">Hemerythrin domain-containing protein</fullName>
    </submittedName>
</protein>
<dbReference type="AlphaFoldDB" id="A0A8J7WW93"/>
<accession>A0A8J7WW93</accession>
<gene>
    <name evidence="2" type="ORF">KGA66_24730</name>
</gene>
<evidence type="ECO:0000313" key="3">
    <source>
        <dbReference type="Proteomes" id="UP000677913"/>
    </source>
</evidence>
<name>A0A8J7WW93_9ACTN</name>
<feature type="domain" description="Hemerythrin-like" evidence="1">
    <location>
        <begin position="14"/>
        <end position="138"/>
    </location>
</feature>
<dbReference type="Proteomes" id="UP000677913">
    <property type="component" value="Unassembled WGS sequence"/>
</dbReference>
<proteinExistence type="predicted"/>
<dbReference type="RefSeq" id="WP_211471190.1">
    <property type="nucleotide sequence ID" value="NZ_JAGSXH010000134.1"/>
</dbReference>
<keyword evidence="3" id="KW-1185">Reference proteome</keyword>
<evidence type="ECO:0000313" key="2">
    <source>
        <dbReference type="EMBL" id="MBS2966274.1"/>
    </source>
</evidence>